<dbReference type="Gene3D" id="3.90.1700.10">
    <property type="entry name" value="v583 domain like"/>
    <property type="match status" value="1"/>
</dbReference>
<dbReference type="InterPro" id="IPR009499">
    <property type="entry name" value="AllG-like"/>
</dbReference>
<gene>
    <name evidence="1" type="ORF">IAD24_01310</name>
</gene>
<dbReference type="Gene3D" id="3.40.50.720">
    <property type="entry name" value="NAD(P)-binding Rossmann-like Domain"/>
    <property type="match status" value="1"/>
</dbReference>
<reference evidence="1" key="2">
    <citation type="journal article" date="2021" name="PeerJ">
        <title>Extensive microbial diversity within the chicken gut microbiome revealed by metagenomics and culture.</title>
        <authorList>
            <person name="Gilroy R."/>
            <person name="Ravi A."/>
            <person name="Getino M."/>
            <person name="Pursley I."/>
            <person name="Horton D.L."/>
            <person name="Alikhan N.F."/>
            <person name="Baker D."/>
            <person name="Gharbi K."/>
            <person name="Hall N."/>
            <person name="Watson M."/>
            <person name="Adriaenssens E.M."/>
            <person name="Foster-Nyarko E."/>
            <person name="Jarju S."/>
            <person name="Secka A."/>
            <person name="Antonio M."/>
            <person name="Oren A."/>
            <person name="Chaudhuri R.R."/>
            <person name="La Ragione R."/>
            <person name="Hildebrand F."/>
            <person name="Pallen M.J."/>
        </authorList>
    </citation>
    <scope>NUCLEOTIDE SEQUENCE</scope>
    <source>
        <strain evidence="1">ChiGjej2B2-16831</strain>
    </source>
</reference>
<dbReference type="Proteomes" id="UP000824128">
    <property type="component" value="Unassembled WGS sequence"/>
</dbReference>
<sequence length="474" mass="51021">MSKLNELFAKELHVVNFGIESFYQDLVSQKQPAVHVDWKPVAGGDKVAAANLRKLKKPELLEKINAANQEALRRILAAQPTLVGLGIAGEVIPGMDKKTILHAGPPVTWERMCGPQKGAVMGGLIYEGLAKDLKEAEELAASGEIKFDPCHMHSAVGPMAGVVTASMPVWIMENKTFGNRAYCTFNEGLGKVLRFGACDDEVLTRLRWLETDLYPVLRDAMKLKGEIDVKVLIAKLLQMGDEAHNRNEAGTSLLIRELVAPIMALDIPEEKKIAAFNFLNGNNHTFLNISMPACKCTLDPIFDIPYCTVLATMCRNGTDFGIRIAGLGPDKWFTGPAEMVKGLYFPGFDESDAAPDLGDSCITETAGIGGFCMAAAPAIVQFVGGQVSDAINYSTQMYEITVGEGQAYKIPALNFRGSATGIDLLKVIETGIRPIINTGIAHKDPGVGQVGAGLVNPPEECFKKALAACAEAWG</sequence>
<proteinExistence type="predicted"/>
<accession>A0A9D1SS56</accession>
<name>A0A9D1SS56_9FIRM</name>
<comment type="caution">
    <text evidence="1">The sequence shown here is derived from an EMBL/GenBank/DDBJ whole genome shotgun (WGS) entry which is preliminary data.</text>
</comment>
<reference evidence="1" key="1">
    <citation type="submission" date="2020-10" db="EMBL/GenBank/DDBJ databases">
        <authorList>
            <person name="Gilroy R."/>
        </authorList>
    </citation>
    <scope>NUCLEOTIDE SEQUENCE</scope>
    <source>
        <strain evidence="1">ChiGjej2B2-16831</strain>
    </source>
</reference>
<dbReference type="AlphaFoldDB" id="A0A9D1SS56"/>
<evidence type="ECO:0000313" key="1">
    <source>
        <dbReference type="EMBL" id="HIU93773.1"/>
    </source>
</evidence>
<organism evidence="1 2">
    <name type="scientific">Candidatus Aphodomorpha intestinavium</name>
    <dbReference type="NCBI Taxonomy" id="2840672"/>
    <lineage>
        <taxon>Bacteria</taxon>
        <taxon>Bacillati</taxon>
        <taxon>Bacillota</taxon>
        <taxon>Clostridia</taxon>
        <taxon>Eubacteriales</taxon>
        <taxon>Candidatus Aphodomorpha</taxon>
    </lineage>
</organism>
<evidence type="ECO:0000313" key="2">
    <source>
        <dbReference type="Proteomes" id="UP000824128"/>
    </source>
</evidence>
<protein>
    <submittedName>
        <fullName evidence="1">DUF1116 domain-containing protein</fullName>
    </submittedName>
</protein>
<dbReference type="EMBL" id="DVNZ01000042">
    <property type="protein sequence ID" value="HIU93773.1"/>
    <property type="molecule type" value="Genomic_DNA"/>
</dbReference>
<dbReference type="Gene3D" id="3.90.1710.10">
    <property type="entry name" value="Enterococcus faecalis V583 domain"/>
    <property type="match status" value="1"/>
</dbReference>
<dbReference type="InterPro" id="IPR024033">
    <property type="entry name" value="OXTCase_su_AllG_h-dom"/>
</dbReference>
<dbReference type="Pfam" id="PF06545">
    <property type="entry name" value="AllG"/>
    <property type="match status" value="1"/>
</dbReference>
<dbReference type="Gene3D" id="1.10.10.660">
    <property type="entry name" value="conserved protein of unknown function from Enterococcus faecalis V583"/>
    <property type="match status" value="1"/>
</dbReference>